<dbReference type="PROSITE" id="PS50059">
    <property type="entry name" value="FKBP_PPIASE"/>
    <property type="match status" value="1"/>
</dbReference>
<dbReference type="Proteomes" id="UP000472580">
    <property type="component" value="Unassembled WGS sequence"/>
</dbReference>
<feature type="chain" id="PRO_5026742809" description="Peptidyl-prolyl cis-trans isomerase" evidence="7">
    <location>
        <begin position="24"/>
        <end position="255"/>
    </location>
</feature>
<keyword evidence="7" id="KW-0732">Signal</keyword>
<reference evidence="9 10" key="1">
    <citation type="submission" date="2019-12" db="EMBL/GenBank/DDBJ databases">
        <title>Microbes associate with the intestines of laboratory mice.</title>
        <authorList>
            <person name="Navarre W."/>
            <person name="Wong E."/>
        </authorList>
    </citation>
    <scope>NUCLEOTIDE SEQUENCE [LARGE SCALE GENOMIC DNA]</scope>
    <source>
        <strain evidence="9 10">NM82_D38</strain>
    </source>
</reference>
<keyword evidence="4 5" id="KW-0413">Isomerase</keyword>
<dbReference type="EC" id="5.2.1.8" evidence="6"/>
<evidence type="ECO:0000256" key="2">
    <source>
        <dbReference type="ARBA" id="ARBA00006577"/>
    </source>
</evidence>
<keyword evidence="3 5" id="KW-0697">Rotamase</keyword>
<evidence type="ECO:0000256" key="7">
    <source>
        <dbReference type="SAM" id="SignalP"/>
    </source>
</evidence>
<comment type="catalytic activity">
    <reaction evidence="1 5 6">
        <text>[protein]-peptidylproline (omega=180) = [protein]-peptidylproline (omega=0)</text>
        <dbReference type="Rhea" id="RHEA:16237"/>
        <dbReference type="Rhea" id="RHEA-COMP:10747"/>
        <dbReference type="Rhea" id="RHEA-COMP:10748"/>
        <dbReference type="ChEBI" id="CHEBI:83833"/>
        <dbReference type="ChEBI" id="CHEBI:83834"/>
        <dbReference type="EC" id="5.2.1.8"/>
    </reaction>
</comment>
<evidence type="ECO:0000259" key="8">
    <source>
        <dbReference type="PROSITE" id="PS50059"/>
    </source>
</evidence>
<dbReference type="Pfam" id="PF00254">
    <property type="entry name" value="FKBP_C"/>
    <property type="match status" value="1"/>
</dbReference>
<organism evidence="9 10">
    <name type="scientific">Parasutterella muris</name>
    <dbReference type="NCBI Taxonomy" id="2565572"/>
    <lineage>
        <taxon>Bacteria</taxon>
        <taxon>Pseudomonadati</taxon>
        <taxon>Pseudomonadota</taxon>
        <taxon>Betaproteobacteria</taxon>
        <taxon>Burkholderiales</taxon>
        <taxon>Sutterellaceae</taxon>
        <taxon>Parasutterella</taxon>
    </lineage>
</organism>
<evidence type="ECO:0000256" key="6">
    <source>
        <dbReference type="RuleBase" id="RU003915"/>
    </source>
</evidence>
<comment type="similarity">
    <text evidence="2 6">Belongs to the FKBP-type PPIase family.</text>
</comment>
<dbReference type="GO" id="GO:0003755">
    <property type="term" value="F:peptidyl-prolyl cis-trans isomerase activity"/>
    <property type="evidence" value="ECO:0007669"/>
    <property type="project" value="UniProtKB-UniRule"/>
</dbReference>
<dbReference type="AlphaFoldDB" id="A0A6L6YFL8"/>
<comment type="caution">
    <text evidence="9">The sequence shown here is derived from an EMBL/GenBank/DDBJ whole genome shotgun (WGS) entry which is preliminary data.</text>
</comment>
<gene>
    <name evidence="9" type="ORF">E5987_04690</name>
</gene>
<dbReference type="GO" id="GO:0006457">
    <property type="term" value="P:protein folding"/>
    <property type="evidence" value="ECO:0007669"/>
    <property type="project" value="InterPro"/>
</dbReference>
<evidence type="ECO:0000256" key="5">
    <source>
        <dbReference type="PROSITE-ProRule" id="PRU00277"/>
    </source>
</evidence>
<dbReference type="Pfam" id="PF01346">
    <property type="entry name" value="FKBP_N"/>
    <property type="match status" value="1"/>
</dbReference>
<dbReference type="OrthoDB" id="280278at2"/>
<dbReference type="PANTHER" id="PTHR43811:SF19">
    <property type="entry name" value="39 KDA FK506-BINDING NUCLEAR PROTEIN"/>
    <property type="match status" value="1"/>
</dbReference>
<sequence>MLTLDKTLLSVSLAFALAGTAFAQPMDQEAKESYSLGASVGNYLSSQIYKQTELGASVNMDQVMAGLQDAMKNKSKLSEDEMLQALNTRAEKLNKLFTDKLNKIKETNRKASSDYLETNKSRKGVKVTDSGLQYEVQKEGAGPQPKEEDIVTVDYSGRLIDGKVFTSPDGKVREEKFVMMTLIPALKEGLTMMKEGSSYTFVVPASLAYGEEGAGDIPPESALIFDVTLKKVEKPGANKDAAMPAGHPKMAWPHG</sequence>
<dbReference type="PANTHER" id="PTHR43811">
    <property type="entry name" value="FKBP-TYPE PEPTIDYL-PROLYL CIS-TRANS ISOMERASE FKPA"/>
    <property type="match status" value="1"/>
</dbReference>
<dbReference type="InterPro" id="IPR000774">
    <property type="entry name" value="PPIase_FKBP_N"/>
</dbReference>
<feature type="domain" description="PPIase FKBP-type" evidence="8">
    <location>
        <begin position="148"/>
        <end position="233"/>
    </location>
</feature>
<feature type="signal peptide" evidence="7">
    <location>
        <begin position="1"/>
        <end position="23"/>
    </location>
</feature>
<evidence type="ECO:0000313" key="9">
    <source>
        <dbReference type="EMBL" id="MVX56505.1"/>
    </source>
</evidence>
<dbReference type="Gene3D" id="3.10.50.40">
    <property type="match status" value="1"/>
</dbReference>
<dbReference type="RefSeq" id="WP_160334940.1">
    <property type="nucleotide sequence ID" value="NZ_WSRP01000011.1"/>
</dbReference>
<evidence type="ECO:0000256" key="1">
    <source>
        <dbReference type="ARBA" id="ARBA00000971"/>
    </source>
</evidence>
<evidence type="ECO:0000313" key="10">
    <source>
        <dbReference type="Proteomes" id="UP000472580"/>
    </source>
</evidence>
<keyword evidence="10" id="KW-1185">Reference proteome</keyword>
<dbReference type="InterPro" id="IPR036944">
    <property type="entry name" value="PPIase_FKBP_N_sf"/>
</dbReference>
<dbReference type="InterPro" id="IPR046357">
    <property type="entry name" value="PPIase_dom_sf"/>
</dbReference>
<dbReference type="SUPFAM" id="SSF54534">
    <property type="entry name" value="FKBP-like"/>
    <property type="match status" value="1"/>
</dbReference>
<evidence type="ECO:0000256" key="4">
    <source>
        <dbReference type="ARBA" id="ARBA00023235"/>
    </source>
</evidence>
<dbReference type="EMBL" id="WSRP01000011">
    <property type="protein sequence ID" value="MVX56505.1"/>
    <property type="molecule type" value="Genomic_DNA"/>
</dbReference>
<evidence type="ECO:0000256" key="3">
    <source>
        <dbReference type="ARBA" id="ARBA00023110"/>
    </source>
</evidence>
<name>A0A6L6YFL8_9BURK</name>
<protein>
    <recommendedName>
        <fullName evidence="6">Peptidyl-prolyl cis-trans isomerase</fullName>
        <ecNumber evidence="6">5.2.1.8</ecNumber>
    </recommendedName>
</protein>
<dbReference type="InterPro" id="IPR001179">
    <property type="entry name" value="PPIase_FKBP_dom"/>
</dbReference>
<dbReference type="Gene3D" id="1.10.287.460">
    <property type="entry name" value="Peptidyl-prolyl cis-trans isomerase, FKBP-type, N-terminal domain"/>
    <property type="match status" value="1"/>
</dbReference>
<proteinExistence type="inferred from homology"/>
<accession>A0A6L6YFL8</accession>